<name>A0A6J4UVD3_9BACT</name>
<evidence type="ECO:0000256" key="2">
    <source>
        <dbReference type="SAM" id="MobiDB-lite"/>
    </source>
</evidence>
<feature type="compositionally biased region" description="Low complexity" evidence="2">
    <location>
        <begin position="802"/>
        <end position="818"/>
    </location>
</feature>
<dbReference type="PANTHER" id="PTHR47691">
    <property type="entry name" value="REGULATOR-RELATED"/>
    <property type="match status" value="1"/>
</dbReference>
<dbReference type="InterPro" id="IPR016032">
    <property type="entry name" value="Sig_transdc_resp-reg_C-effctor"/>
</dbReference>
<dbReference type="InterPro" id="IPR027417">
    <property type="entry name" value="P-loop_NTPase"/>
</dbReference>
<dbReference type="CDD" id="cd06170">
    <property type="entry name" value="LuxR_C_like"/>
    <property type="match status" value="1"/>
</dbReference>
<dbReference type="SMART" id="SM00421">
    <property type="entry name" value="HTH_LUXR"/>
    <property type="match status" value="1"/>
</dbReference>
<organism evidence="4">
    <name type="scientific">uncultured Thermomicrobiales bacterium</name>
    <dbReference type="NCBI Taxonomy" id="1645740"/>
    <lineage>
        <taxon>Bacteria</taxon>
        <taxon>Pseudomonadati</taxon>
        <taxon>Thermomicrobiota</taxon>
        <taxon>Thermomicrobia</taxon>
        <taxon>Thermomicrobiales</taxon>
        <taxon>environmental samples</taxon>
    </lineage>
</organism>
<dbReference type="GO" id="GO:0006355">
    <property type="term" value="P:regulation of DNA-templated transcription"/>
    <property type="evidence" value="ECO:0007669"/>
    <property type="project" value="InterPro"/>
</dbReference>
<keyword evidence="1" id="KW-0802">TPR repeat</keyword>
<dbReference type="Pfam" id="PF13191">
    <property type="entry name" value="AAA_16"/>
    <property type="match status" value="1"/>
</dbReference>
<dbReference type="PROSITE" id="PS50005">
    <property type="entry name" value="TPR"/>
    <property type="match status" value="1"/>
</dbReference>
<protein>
    <recommendedName>
        <fullName evidence="3">HTH luxR-type domain-containing protein</fullName>
    </recommendedName>
</protein>
<dbReference type="PRINTS" id="PR00038">
    <property type="entry name" value="HTHLUXR"/>
</dbReference>
<dbReference type="Gene3D" id="1.25.40.10">
    <property type="entry name" value="Tetratricopeptide repeat domain"/>
    <property type="match status" value="1"/>
</dbReference>
<dbReference type="Pfam" id="PF13424">
    <property type="entry name" value="TPR_12"/>
    <property type="match status" value="2"/>
</dbReference>
<dbReference type="EMBL" id="CADCWG010000157">
    <property type="protein sequence ID" value="CAA9559565.1"/>
    <property type="molecule type" value="Genomic_DNA"/>
</dbReference>
<dbReference type="AlphaFoldDB" id="A0A6J4UVD3"/>
<evidence type="ECO:0000313" key="4">
    <source>
        <dbReference type="EMBL" id="CAA9559565.1"/>
    </source>
</evidence>
<dbReference type="SUPFAM" id="SSF46894">
    <property type="entry name" value="C-terminal effector domain of the bipartite response regulators"/>
    <property type="match status" value="1"/>
</dbReference>
<dbReference type="SUPFAM" id="SSF48452">
    <property type="entry name" value="TPR-like"/>
    <property type="match status" value="2"/>
</dbReference>
<dbReference type="InterPro" id="IPR036388">
    <property type="entry name" value="WH-like_DNA-bd_sf"/>
</dbReference>
<dbReference type="PANTHER" id="PTHR47691:SF3">
    <property type="entry name" value="HTH-TYPE TRANSCRIPTIONAL REGULATOR RV0890C-RELATED"/>
    <property type="match status" value="1"/>
</dbReference>
<dbReference type="PRINTS" id="PR00364">
    <property type="entry name" value="DISEASERSIST"/>
</dbReference>
<accession>A0A6J4UVD3</accession>
<dbReference type="Gene3D" id="1.10.10.10">
    <property type="entry name" value="Winged helix-like DNA-binding domain superfamily/Winged helix DNA-binding domain"/>
    <property type="match status" value="1"/>
</dbReference>
<dbReference type="Gene3D" id="3.40.50.300">
    <property type="entry name" value="P-loop containing nucleotide triphosphate hydrolases"/>
    <property type="match status" value="1"/>
</dbReference>
<dbReference type="InterPro" id="IPR011990">
    <property type="entry name" value="TPR-like_helical_dom_sf"/>
</dbReference>
<dbReference type="SUPFAM" id="SSF52540">
    <property type="entry name" value="P-loop containing nucleoside triphosphate hydrolases"/>
    <property type="match status" value="1"/>
</dbReference>
<dbReference type="InterPro" id="IPR000792">
    <property type="entry name" value="Tscrpt_reg_LuxR_C"/>
</dbReference>
<feature type="compositionally biased region" description="Basic and acidic residues" evidence="2">
    <location>
        <begin position="324"/>
        <end position="333"/>
    </location>
</feature>
<dbReference type="InterPro" id="IPR019734">
    <property type="entry name" value="TPR_rpt"/>
</dbReference>
<dbReference type="PROSITE" id="PS50043">
    <property type="entry name" value="HTH_LUXR_2"/>
    <property type="match status" value="1"/>
</dbReference>
<dbReference type="Pfam" id="PF13374">
    <property type="entry name" value="TPR_10"/>
    <property type="match status" value="1"/>
</dbReference>
<evidence type="ECO:0000259" key="3">
    <source>
        <dbReference type="PROSITE" id="PS50043"/>
    </source>
</evidence>
<feature type="compositionally biased region" description="Pro residues" evidence="2">
    <location>
        <begin position="787"/>
        <end position="801"/>
    </location>
</feature>
<dbReference type="PROSITE" id="PS50293">
    <property type="entry name" value="TPR_REGION"/>
    <property type="match status" value="1"/>
</dbReference>
<reference evidence="4" key="1">
    <citation type="submission" date="2020-02" db="EMBL/GenBank/DDBJ databases">
        <authorList>
            <person name="Meier V. D."/>
        </authorList>
    </citation>
    <scope>NUCLEOTIDE SEQUENCE</scope>
    <source>
        <strain evidence="4">AVDCRST_MAG49</strain>
    </source>
</reference>
<feature type="region of interest" description="Disordered" evidence="2">
    <location>
        <begin position="778"/>
        <end position="823"/>
    </location>
</feature>
<dbReference type="Pfam" id="PF00196">
    <property type="entry name" value="GerE"/>
    <property type="match status" value="1"/>
</dbReference>
<sequence>MASPWSRPEPDAGSWWSVAPAASLIGREREVAELRALLARPAARLVTVTGPGGVGKTVLAARTAADLAATAPDRYPDGVSFVALASVADPALVLPTIADTLGVRDIGDQPLTEQLAGALRGRRVLVVLDNLEHLLAAATDVASLLAACPEMQMLATSRERLRVVGEQEYPLAPLPLPDPGAASTAVALGTSPAVALFVERARATRPDFALDDAVAPTVAAICRRLDGLPLAIELAAARINLLPPVALLARLHRALPMLTYGPRDAPARQRTLRDAIAWSVDLLTAPEQTVYRRLGVFAGGFSLAASESVVPEAPSPLGRAVADPVERGDDRPEPSPWPGDDDGPSLLDGLSALVDKSLLQAGEGPDGEPRFVMLETVREDALERLEASGEAREVRGRLVAWCLALAEEAETGLIGPDQGQWLARLDGADDNLRAALGWALADGDATTALRLAAALWHYWDIRGRLTEGRAQLGRAVAAAEGAAVPAAVRARALTHLGHLHSDLGDYAEAAALYEEAIALLRGLEDRGELAGALNALGILRVTQGEFAKARALHTESLSIRQATGERRGVAVSVGYLGRVAYAEGDYAEARARDEAELAILHDLGDLDAIAYAAHALGQVAVGEGDLAQARAQFARSLALFEQLDDRFGIAYARRGLGQVALDSGDLPASATHLAASLAVRRAIGYRWGIVDAVEGIAEWAMARGQDPAAARLLGATEALREGLGAPLPPSERPRRQRVFTNLRARLGGAAFLAAMAEGRTHSLAMAADEAAAILAGTSGVALGDGPDPAPSDGPDPAPEGTPAPTAGPRAAGAGTGEPLSPREREVLRLLVDGRSDRDIAAALSISSRTASHHVARILAKLGVASRTAAATEAVRRRLL</sequence>
<feature type="domain" description="HTH luxR-type" evidence="3">
    <location>
        <begin position="812"/>
        <end position="877"/>
    </location>
</feature>
<evidence type="ECO:0000256" key="1">
    <source>
        <dbReference type="PROSITE-ProRule" id="PRU00339"/>
    </source>
</evidence>
<dbReference type="InterPro" id="IPR041664">
    <property type="entry name" value="AAA_16"/>
</dbReference>
<proteinExistence type="predicted"/>
<dbReference type="SMART" id="SM00028">
    <property type="entry name" value="TPR"/>
    <property type="match status" value="4"/>
</dbReference>
<feature type="repeat" description="TPR" evidence="1">
    <location>
        <begin position="490"/>
        <end position="523"/>
    </location>
</feature>
<feature type="region of interest" description="Disordered" evidence="2">
    <location>
        <begin position="313"/>
        <end position="346"/>
    </location>
</feature>
<dbReference type="GO" id="GO:0003677">
    <property type="term" value="F:DNA binding"/>
    <property type="evidence" value="ECO:0007669"/>
    <property type="project" value="InterPro"/>
</dbReference>
<gene>
    <name evidence="4" type="ORF">AVDCRST_MAG49-2287</name>
</gene>